<protein>
    <submittedName>
        <fullName evidence="1">Uncharacterized protein</fullName>
    </submittedName>
</protein>
<reference evidence="1 2" key="1">
    <citation type="submission" date="2024-04" db="EMBL/GenBank/DDBJ databases">
        <title>Tritrichomonas musculus Genome.</title>
        <authorList>
            <person name="Alves-Ferreira E."/>
            <person name="Grigg M."/>
            <person name="Lorenzi H."/>
            <person name="Galac M."/>
        </authorList>
    </citation>
    <scope>NUCLEOTIDE SEQUENCE [LARGE SCALE GENOMIC DNA]</scope>
    <source>
        <strain evidence="1 2">EAF2021</strain>
    </source>
</reference>
<keyword evidence="2" id="KW-1185">Reference proteome</keyword>
<dbReference type="EMBL" id="JAPFFF010000012">
    <property type="protein sequence ID" value="KAK8875854.1"/>
    <property type="molecule type" value="Genomic_DNA"/>
</dbReference>
<dbReference type="Proteomes" id="UP001470230">
    <property type="component" value="Unassembled WGS sequence"/>
</dbReference>
<evidence type="ECO:0000313" key="2">
    <source>
        <dbReference type="Proteomes" id="UP001470230"/>
    </source>
</evidence>
<name>A0ABR2JD54_9EUKA</name>
<comment type="caution">
    <text evidence="1">The sequence shown here is derived from an EMBL/GenBank/DDBJ whole genome shotgun (WGS) entry which is preliminary data.</text>
</comment>
<sequence>MRYSQENPYLFWRKTYCFDEQWEIFSDLALRYESSFSSEAIVERFLSIIKAIQNDRMSNVSVPVVKSRLRLHELAKDDDE</sequence>
<gene>
    <name evidence="1" type="ORF">M9Y10_006029</name>
</gene>
<evidence type="ECO:0000313" key="1">
    <source>
        <dbReference type="EMBL" id="KAK8875854.1"/>
    </source>
</evidence>
<accession>A0ABR2JD54</accession>
<organism evidence="1 2">
    <name type="scientific">Tritrichomonas musculus</name>
    <dbReference type="NCBI Taxonomy" id="1915356"/>
    <lineage>
        <taxon>Eukaryota</taxon>
        <taxon>Metamonada</taxon>
        <taxon>Parabasalia</taxon>
        <taxon>Tritrichomonadida</taxon>
        <taxon>Tritrichomonadidae</taxon>
        <taxon>Tritrichomonas</taxon>
    </lineage>
</organism>
<proteinExistence type="predicted"/>